<evidence type="ECO:0000256" key="1">
    <source>
        <dbReference type="ARBA" id="ARBA00004191"/>
    </source>
</evidence>
<proteinExistence type="inferred from homology"/>
<keyword evidence="4 6" id="KW-0964">Secreted</keyword>
<dbReference type="GO" id="GO:0005199">
    <property type="term" value="F:structural constituent of cell wall"/>
    <property type="evidence" value="ECO:0007669"/>
    <property type="project" value="InterPro"/>
</dbReference>
<evidence type="ECO:0000256" key="4">
    <source>
        <dbReference type="ARBA" id="ARBA00022525"/>
    </source>
</evidence>
<comment type="similarity">
    <text evidence="2 6">Belongs to the fungal hydrophobin family.</text>
</comment>
<evidence type="ECO:0000256" key="2">
    <source>
        <dbReference type="ARBA" id="ARBA00010446"/>
    </source>
</evidence>
<dbReference type="CDD" id="cd23507">
    <property type="entry name" value="hydrophobin_I"/>
    <property type="match status" value="1"/>
</dbReference>
<dbReference type="SMART" id="SM00075">
    <property type="entry name" value="HYDRO"/>
    <property type="match status" value="1"/>
</dbReference>
<dbReference type="OrthoDB" id="4225815at2759"/>
<dbReference type="Proteomes" id="UP000053820">
    <property type="component" value="Unassembled WGS sequence"/>
</dbReference>
<feature type="non-terminal residue" evidence="7">
    <location>
        <position position="1"/>
    </location>
</feature>
<dbReference type="AlphaFoldDB" id="A0A0C9W8H4"/>
<dbReference type="InterPro" id="IPR001338">
    <property type="entry name" value="Class_I_Hydrophobin"/>
</dbReference>
<evidence type="ECO:0000313" key="7">
    <source>
        <dbReference type="EMBL" id="KIJ63783.1"/>
    </source>
</evidence>
<organism evidence="7 8">
    <name type="scientific">Hydnomerulius pinastri MD-312</name>
    <dbReference type="NCBI Taxonomy" id="994086"/>
    <lineage>
        <taxon>Eukaryota</taxon>
        <taxon>Fungi</taxon>
        <taxon>Dikarya</taxon>
        <taxon>Basidiomycota</taxon>
        <taxon>Agaricomycotina</taxon>
        <taxon>Agaricomycetes</taxon>
        <taxon>Agaricomycetidae</taxon>
        <taxon>Boletales</taxon>
        <taxon>Boletales incertae sedis</taxon>
        <taxon>Leucogyrophana</taxon>
    </lineage>
</organism>
<evidence type="ECO:0000256" key="6">
    <source>
        <dbReference type="RuleBase" id="RU365009"/>
    </source>
</evidence>
<evidence type="ECO:0000256" key="5">
    <source>
        <dbReference type="ARBA" id="ARBA00023157"/>
    </source>
</evidence>
<sequence length="92" mass="9203">LLPLAALAIATGTSQCNTGSINCCNQVQTASQATQVLSKYNLVDVAAAIEGLVGTDCTPITVIGTGSGCTAEQQPVCCTHNDFNGAVNLGCS</sequence>
<dbReference type="HOGENOM" id="CLU_105134_2_2_1"/>
<evidence type="ECO:0000256" key="3">
    <source>
        <dbReference type="ARBA" id="ARBA00022512"/>
    </source>
</evidence>
<evidence type="ECO:0000313" key="8">
    <source>
        <dbReference type="Proteomes" id="UP000053820"/>
    </source>
</evidence>
<dbReference type="Pfam" id="PF01185">
    <property type="entry name" value="Hydrophobin"/>
    <property type="match status" value="1"/>
</dbReference>
<accession>A0A0C9W8H4</accession>
<keyword evidence="8" id="KW-1185">Reference proteome</keyword>
<keyword evidence="3 6" id="KW-0134">Cell wall</keyword>
<keyword evidence="5 6" id="KW-1015">Disulfide bond</keyword>
<reference evidence="7 8" key="1">
    <citation type="submission" date="2014-04" db="EMBL/GenBank/DDBJ databases">
        <title>Evolutionary Origins and Diversification of the Mycorrhizal Mutualists.</title>
        <authorList>
            <consortium name="DOE Joint Genome Institute"/>
            <consortium name="Mycorrhizal Genomics Consortium"/>
            <person name="Kohler A."/>
            <person name="Kuo A."/>
            <person name="Nagy L.G."/>
            <person name="Floudas D."/>
            <person name="Copeland A."/>
            <person name="Barry K.W."/>
            <person name="Cichocki N."/>
            <person name="Veneault-Fourrey C."/>
            <person name="LaButti K."/>
            <person name="Lindquist E.A."/>
            <person name="Lipzen A."/>
            <person name="Lundell T."/>
            <person name="Morin E."/>
            <person name="Murat C."/>
            <person name="Riley R."/>
            <person name="Ohm R."/>
            <person name="Sun H."/>
            <person name="Tunlid A."/>
            <person name="Henrissat B."/>
            <person name="Grigoriev I.V."/>
            <person name="Hibbett D.S."/>
            <person name="Martin F."/>
        </authorList>
    </citation>
    <scope>NUCLEOTIDE SEQUENCE [LARGE SCALE GENOMIC DNA]</scope>
    <source>
        <strain evidence="7 8">MD-312</strain>
    </source>
</reference>
<dbReference type="GO" id="GO:0009277">
    <property type="term" value="C:fungal-type cell wall"/>
    <property type="evidence" value="ECO:0007669"/>
    <property type="project" value="InterPro"/>
</dbReference>
<gene>
    <name evidence="7" type="ORF">HYDPIDRAFT_69640</name>
</gene>
<dbReference type="EMBL" id="KN839849">
    <property type="protein sequence ID" value="KIJ63783.1"/>
    <property type="molecule type" value="Genomic_DNA"/>
</dbReference>
<name>A0A0C9W8H4_9AGAM</name>
<feature type="signal peptide" evidence="6">
    <location>
        <begin position="1"/>
        <end position="18"/>
    </location>
</feature>
<comment type="subcellular location">
    <subcellularLocation>
        <location evidence="1 6">Secreted</location>
        <location evidence="1 6">Cell wall</location>
    </subcellularLocation>
</comment>
<protein>
    <recommendedName>
        <fullName evidence="6">Hydrophobin</fullName>
    </recommendedName>
</protein>
<keyword evidence="6" id="KW-0732">Signal</keyword>
<feature type="chain" id="PRO_5013984519" description="Hydrophobin" evidence="6">
    <location>
        <begin position="19"/>
        <end position="92"/>
    </location>
</feature>
<feature type="non-terminal residue" evidence="7">
    <location>
        <position position="92"/>
    </location>
</feature>